<reference evidence="12" key="1">
    <citation type="submission" date="2020-07" db="EMBL/GenBank/DDBJ databases">
        <title>Genomic analysis of a strain of Sedimentibacter Hydroxybenzoicus DSM7310.</title>
        <authorList>
            <person name="Ma S."/>
        </authorList>
    </citation>
    <scope>NUCLEOTIDE SEQUENCE</scope>
    <source>
        <strain evidence="12">DSM 7310</strain>
    </source>
</reference>
<dbReference type="SMART" id="SM00387">
    <property type="entry name" value="HATPase_c"/>
    <property type="match status" value="1"/>
</dbReference>
<feature type="domain" description="Histidine kinase" evidence="11">
    <location>
        <begin position="356"/>
        <end position="570"/>
    </location>
</feature>
<dbReference type="GO" id="GO:0004721">
    <property type="term" value="F:phosphoprotein phosphatase activity"/>
    <property type="evidence" value="ECO:0007669"/>
    <property type="project" value="TreeGrafter"/>
</dbReference>
<evidence type="ECO:0000256" key="7">
    <source>
        <dbReference type="ARBA" id="ARBA00023012"/>
    </source>
</evidence>
<dbReference type="FunFam" id="1.10.287.130:FF:000001">
    <property type="entry name" value="Two-component sensor histidine kinase"/>
    <property type="match status" value="1"/>
</dbReference>
<dbReference type="Pfam" id="PF00512">
    <property type="entry name" value="HisKA"/>
    <property type="match status" value="1"/>
</dbReference>
<dbReference type="PANTHER" id="PTHR45453:SF1">
    <property type="entry name" value="PHOSPHATE REGULON SENSOR PROTEIN PHOR"/>
    <property type="match status" value="1"/>
</dbReference>
<evidence type="ECO:0000256" key="3">
    <source>
        <dbReference type="ARBA" id="ARBA00012438"/>
    </source>
</evidence>
<dbReference type="InterPro" id="IPR005467">
    <property type="entry name" value="His_kinase_dom"/>
</dbReference>
<dbReference type="InterPro" id="IPR003594">
    <property type="entry name" value="HATPase_dom"/>
</dbReference>
<feature type="chain" id="PRO_5039642671" description="histidine kinase" evidence="10">
    <location>
        <begin position="20"/>
        <end position="570"/>
    </location>
</feature>
<dbReference type="GO" id="GO:0016036">
    <property type="term" value="P:cellular response to phosphate starvation"/>
    <property type="evidence" value="ECO:0007669"/>
    <property type="project" value="TreeGrafter"/>
</dbReference>
<dbReference type="InterPro" id="IPR036097">
    <property type="entry name" value="HisK_dim/P_sf"/>
</dbReference>
<keyword evidence="7" id="KW-0902">Two-component regulatory system</keyword>
<keyword evidence="13" id="KW-1185">Reference proteome</keyword>
<dbReference type="Gene3D" id="3.30.565.10">
    <property type="entry name" value="Histidine kinase-like ATPase, C-terminal domain"/>
    <property type="match status" value="1"/>
</dbReference>
<dbReference type="EC" id="2.7.13.3" evidence="3"/>
<dbReference type="Proteomes" id="UP000611629">
    <property type="component" value="Unassembled WGS sequence"/>
</dbReference>
<dbReference type="Pfam" id="PF02518">
    <property type="entry name" value="HATPase_c"/>
    <property type="match status" value="1"/>
</dbReference>
<evidence type="ECO:0000256" key="6">
    <source>
        <dbReference type="ARBA" id="ARBA00022777"/>
    </source>
</evidence>
<dbReference type="InterPro" id="IPR004358">
    <property type="entry name" value="Sig_transdc_His_kin-like_C"/>
</dbReference>
<dbReference type="EMBL" id="JACBNQ010000040">
    <property type="protein sequence ID" value="NYB76070.1"/>
    <property type="molecule type" value="Genomic_DNA"/>
</dbReference>
<dbReference type="Gene3D" id="1.10.287.130">
    <property type="match status" value="1"/>
</dbReference>
<dbReference type="InterPro" id="IPR050351">
    <property type="entry name" value="BphY/WalK/GraS-like"/>
</dbReference>
<evidence type="ECO:0000256" key="4">
    <source>
        <dbReference type="ARBA" id="ARBA00022553"/>
    </source>
</evidence>
<feature type="transmembrane region" description="Helical" evidence="9">
    <location>
        <begin position="152"/>
        <end position="179"/>
    </location>
</feature>
<dbReference type="GO" id="GO:0000155">
    <property type="term" value="F:phosphorelay sensor kinase activity"/>
    <property type="evidence" value="ECO:0007669"/>
    <property type="project" value="InterPro"/>
</dbReference>
<comment type="catalytic activity">
    <reaction evidence="1">
        <text>ATP + protein L-histidine = ADP + protein N-phospho-L-histidine.</text>
        <dbReference type="EC" id="2.7.13.3"/>
    </reaction>
</comment>
<keyword evidence="8 9" id="KW-0472">Membrane</keyword>
<protein>
    <recommendedName>
        <fullName evidence="3">histidine kinase</fullName>
        <ecNumber evidence="3">2.7.13.3</ecNumber>
    </recommendedName>
</protein>
<proteinExistence type="predicted"/>
<dbReference type="SUPFAM" id="SSF55785">
    <property type="entry name" value="PYP-like sensor domain (PAS domain)"/>
    <property type="match status" value="1"/>
</dbReference>
<dbReference type="RefSeq" id="WP_179239789.1">
    <property type="nucleotide sequence ID" value="NZ_JACBNQ010000040.1"/>
</dbReference>
<dbReference type="FunFam" id="3.30.565.10:FF:000006">
    <property type="entry name" value="Sensor histidine kinase WalK"/>
    <property type="match status" value="1"/>
</dbReference>
<gene>
    <name evidence="12" type="ORF">HZF24_18130</name>
</gene>
<name>A0A974BNK5_SEDHY</name>
<organism evidence="12 13">
    <name type="scientific">Sedimentibacter hydroxybenzoicus DSM 7310</name>
    <dbReference type="NCBI Taxonomy" id="1123245"/>
    <lineage>
        <taxon>Bacteria</taxon>
        <taxon>Bacillati</taxon>
        <taxon>Bacillota</taxon>
        <taxon>Tissierellia</taxon>
        <taxon>Sedimentibacter</taxon>
    </lineage>
</organism>
<keyword evidence="6" id="KW-0418">Kinase</keyword>
<sequence>MKRRLFLIILLISFLSSSAVSIVTSKVYYDLYAADAKNQIQTILGLTKEESNWKDNQAINLSVNKILSTVNYSIRFTIVDIDGDVVYDNRAKNEVLENHKDRPEIKSAFQNGRGEYIRRSDTISTDMYYYAEKINENEVLRLSREISSINQVFINILPLIVFSFVALFVVVYICANIFIKKILKPINLLAGSINEITDDKKHKDVYIYEELEPISRRFREQRLKINQYINELKYERDTINIITDNMREGFILLNKDKNILSINKSGKEMVGNDKFDLQNERNIIELTRNKNILSKIDLSFKENKHIAYDSENDGNYFRYYLSPVADKENVTGMLILIEDITITKNAEIIRSEFSANVSHELKTPLTTIIGFAELIKEGLITDVDSIKKYSSMINNEGLRLISLIEDIMRLSKIEENTDKNEDTIINLKDVLNKVVSLLEVKAEDLNINLSFEATDIYMKANYNYISELFYNLIDNAIKYNKENGSVIAKIYEKDGFIITSVKDTGVGIAKEHQHRIFERFYRVDKSRSKDTGGTGLGLSIVKHIAELYKGQIKVESIEGDGTEIIVKFPQ</sequence>
<feature type="signal peptide" evidence="10">
    <location>
        <begin position="1"/>
        <end position="19"/>
    </location>
</feature>
<evidence type="ECO:0000256" key="8">
    <source>
        <dbReference type="ARBA" id="ARBA00023136"/>
    </source>
</evidence>
<comment type="subcellular location">
    <subcellularLocation>
        <location evidence="2">Membrane</location>
    </subcellularLocation>
</comment>
<comment type="caution">
    <text evidence="12">The sequence shown here is derived from an EMBL/GenBank/DDBJ whole genome shotgun (WGS) entry which is preliminary data.</text>
</comment>
<dbReference type="SUPFAM" id="SSF47384">
    <property type="entry name" value="Homodimeric domain of signal transducing histidine kinase"/>
    <property type="match status" value="1"/>
</dbReference>
<evidence type="ECO:0000313" key="13">
    <source>
        <dbReference type="Proteomes" id="UP000611629"/>
    </source>
</evidence>
<dbReference type="PRINTS" id="PR00344">
    <property type="entry name" value="BCTRLSENSOR"/>
</dbReference>
<dbReference type="CDD" id="cd00082">
    <property type="entry name" value="HisKA"/>
    <property type="match status" value="1"/>
</dbReference>
<accession>A0A974BNK5</accession>
<evidence type="ECO:0000313" key="12">
    <source>
        <dbReference type="EMBL" id="NYB76070.1"/>
    </source>
</evidence>
<dbReference type="InterPro" id="IPR036890">
    <property type="entry name" value="HATPase_C_sf"/>
</dbReference>
<evidence type="ECO:0000256" key="10">
    <source>
        <dbReference type="SAM" id="SignalP"/>
    </source>
</evidence>
<dbReference type="SUPFAM" id="SSF55874">
    <property type="entry name" value="ATPase domain of HSP90 chaperone/DNA topoisomerase II/histidine kinase"/>
    <property type="match status" value="1"/>
</dbReference>
<dbReference type="Gene3D" id="3.30.450.20">
    <property type="entry name" value="PAS domain"/>
    <property type="match status" value="1"/>
</dbReference>
<keyword evidence="10" id="KW-0732">Signal</keyword>
<keyword evidence="9" id="KW-1133">Transmembrane helix</keyword>
<evidence type="ECO:0000259" key="11">
    <source>
        <dbReference type="PROSITE" id="PS50109"/>
    </source>
</evidence>
<dbReference type="GO" id="GO:0005886">
    <property type="term" value="C:plasma membrane"/>
    <property type="evidence" value="ECO:0007669"/>
    <property type="project" value="TreeGrafter"/>
</dbReference>
<dbReference type="SMART" id="SM00388">
    <property type="entry name" value="HisKA"/>
    <property type="match status" value="1"/>
</dbReference>
<evidence type="ECO:0000256" key="2">
    <source>
        <dbReference type="ARBA" id="ARBA00004370"/>
    </source>
</evidence>
<keyword evidence="4" id="KW-0597">Phosphoprotein</keyword>
<evidence type="ECO:0000256" key="1">
    <source>
        <dbReference type="ARBA" id="ARBA00000085"/>
    </source>
</evidence>
<evidence type="ECO:0000256" key="5">
    <source>
        <dbReference type="ARBA" id="ARBA00022679"/>
    </source>
</evidence>
<keyword evidence="9" id="KW-0812">Transmembrane</keyword>
<evidence type="ECO:0000256" key="9">
    <source>
        <dbReference type="SAM" id="Phobius"/>
    </source>
</evidence>
<dbReference type="InterPro" id="IPR035965">
    <property type="entry name" value="PAS-like_dom_sf"/>
</dbReference>
<dbReference type="PANTHER" id="PTHR45453">
    <property type="entry name" value="PHOSPHATE REGULON SENSOR PROTEIN PHOR"/>
    <property type="match status" value="1"/>
</dbReference>
<dbReference type="InterPro" id="IPR003661">
    <property type="entry name" value="HisK_dim/P_dom"/>
</dbReference>
<dbReference type="AlphaFoldDB" id="A0A974BNK5"/>
<dbReference type="CDD" id="cd00075">
    <property type="entry name" value="HATPase"/>
    <property type="match status" value="1"/>
</dbReference>
<keyword evidence="5" id="KW-0808">Transferase</keyword>
<dbReference type="PROSITE" id="PS50109">
    <property type="entry name" value="HIS_KIN"/>
    <property type="match status" value="1"/>
</dbReference>